<organism evidence="2 3">
    <name type="scientific">Clathrospora elynae</name>
    <dbReference type="NCBI Taxonomy" id="706981"/>
    <lineage>
        <taxon>Eukaryota</taxon>
        <taxon>Fungi</taxon>
        <taxon>Dikarya</taxon>
        <taxon>Ascomycota</taxon>
        <taxon>Pezizomycotina</taxon>
        <taxon>Dothideomycetes</taxon>
        <taxon>Pleosporomycetidae</taxon>
        <taxon>Pleosporales</taxon>
        <taxon>Diademaceae</taxon>
        <taxon>Clathrospora</taxon>
    </lineage>
</organism>
<keyword evidence="3" id="KW-1185">Reference proteome</keyword>
<keyword evidence="1" id="KW-1133">Transmembrane helix</keyword>
<dbReference type="AlphaFoldDB" id="A0A6A5T4I5"/>
<evidence type="ECO:0000256" key="1">
    <source>
        <dbReference type="SAM" id="Phobius"/>
    </source>
</evidence>
<keyword evidence="1" id="KW-0812">Transmembrane</keyword>
<accession>A0A6A5T4I5</accession>
<feature type="transmembrane region" description="Helical" evidence="1">
    <location>
        <begin position="29"/>
        <end position="51"/>
    </location>
</feature>
<evidence type="ECO:0000313" key="3">
    <source>
        <dbReference type="Proteomes" id="UP000800038"/>
    </source>
</evidence>
<keyword evidence="1" id="KW-0472">Membrane</keyword>
<proteinExistence type="predicted"/>
<name>A0A6A5T4I5_9PLEO</name>
<evidence type="ECO:0000313" key="2">
    <source>
        <dbReference type="EMBL" id="KAF1947078.1"/>
    </source>
</evidence>
<dbReference type="EMBL" id="ML976000">
    <property type="protein sequence ID" value="KAF1947078.1"/>
    <property type="molecule type" value="Genomic_DNA"/>
</dbReference>
<gene>
    <name evidence="2" type="ORF">EJ02DRAFT_173016</name>
</gene>
<sequence length="81" mass="9065">MALLKQTKSCVGKTHCPPRPVRLQHDSQFASGMLWFVAIVEACVLTGRWWWRGLLGGVDNASKTLSETMRNWPLALPETLA</sequence>
<dbReference type="Proteomes" id="UP000800038">
    <property type="component" value="Unassembled WGS sequence"/>
</dbReference>
<protein>
    <submittedName>
        <fullName evidence="2">Uncharacterized protein</fullName>
    </submittedName>
</protein>
<reference evidence="2" key="1">
    <citation type="journal article" date="2020" name="Stud. Mycol.">
        <title>101 Dothideomycetes genomes: a test case for predicting lifestyles and emergence of pathogens.</title>
        <authorList>
            <person name="Haridas S."/>
            <person name="Albert R."/>
            <person name="Binder M."/>
            <person name="Bloem J."/>
            <person name="Labutti K."/>
            <person name="Salamov A."/>
            <person name="Andreopoulos B."/>
            <person name="Baker S."/>
            <person name="Barry K."/>
            <person name="Bills G."/>
            <person name="Bluhm B."/>
            <person name="Cannon C."/>
            <person name="Castanera R."/>
            <person name="Culley D."/>
            <person name="Daum C."/>
            <person name="Ezra D."/>
            <person name="Gonzalez J."/>
            <person name="Henrissat B."/>
            <person name="Kuo A."/>
            <person name="Liang C."/>
            <person name="Lipzen A."/>
            <person name="Lutzoni F."/>
            <person name="Magnuson J."/>
            <person name="Mondo S."/>
            <person name="Nolan M."/>
            <person name="Ohm R."/>
            <person name="Pangilinan J."/>
            <person name="Park H.-J."/>
            <person name="Ramirez L."/>
            <person name="Alfaro M."/>
            <person name="Sun H."/>
            <person name="Tritt A."/>
            <person name="Yoshinaga Y."/>
            <person name="Zwiers L.-H."/>
            <person name="Turgeon B."/>
            <person name="Goodwin S."/>
            <person name="Spatafora J."/>
            <person name="Crous P."/>
            <person name="Grigoriev I."/>
        </authorList>
    </citation>
    <scope>NUCLEOTIDE SEQUENCE</scope>
    <source>
        <strain evidence="2">CBS 161.51</strain>
    </source>
</reference>